<reference evidence="2 3" key="1">
    <citation type="submission" date="2019-09" db="EMBL/GenBank/DDBJ databases">
        <title>Screening of Novel Bioactive Compounds from Soil-Associated.</title>
        <authorList>
            <person name="Gong X."/>
        </authorList>
    </citation>
    <scope>NUCLEOTIDE SEQUENCE [LARGE SCALE GENOMIC DNA]</scope>
    <source>
        <strain evidence="2 3">Gxj-6</strain>
    </source>
</reference>
<dbReference type="InterPro" id="IPR021235">
    <property type="entry name" value="DUF2637"/>
</dbReference>
<sequence>MCPRPGTTQIYGALTCGFLGPSRRRSPRRGGQGRRGAMSPCSRVDACIRWTTTASVNLLAVIAAVVSYRQIHELALRQGESELGAALVPLAVDGMIVAS</sequence>
<dbReference type="EMBL" id="VYTZ01000014">
    <property type="protein sequence ID" value="KAA9374833.1"/>
    <property type="molecule type" value="Genomic_DNA"/>
</dbReference>
<organism evidence="2 3">
    <name type="scientific">Microbispora cellulosiformans</name>
    <dbReference type="NCBI Taxonomy" id="2614688"/>
    <lineage>
        <taxon>Bacteria</taxon>
        <taxon>Bacillati</taxon>
        <taxon>Actinomycetota</taxon>
        <taxon>Actinomycetes</taxon>
        <taxon>Streptosporangiales</taxon>
        <taxon>Streptosporangiaceae</taxon>
        <taxon>Microbispora</taxon>
    </lineage>
</organism>
<feature type="region of interest" description="Disordered" evidence="1">
    <location>
        <begin position="18"/>
        <end position="39"/>
    </location>
</feature>
<evidence type="ECO:0000256" key="1">
    <source>
        <dbReference type="SAM" id="MobiDB-lite"/>
    </source>
</evidence>
<name>A0A5J5JWU0_9ACTN</name>
<accession>A0A5J5JWU0</accession>
<dbReference type="Pfam" id="PF10935">
    <property type="entry name" value="DUF2637"/>
    <property type="match status" value="1"/>
</dbReference>
<keyword evidence="3" id="KW-1185">Reference proteome</keyword>
<protein>
    <submittedName>
        <fullName evidence="2">DUF2637 domain-containing protein</fullName>
    </submittedName>
</protein>
<evidence type="ECO:0000313" key="3">
    <source>
        <dbReference type="Proteomes" id="UP000327011"/>
    </source>
</evidence>
<evidence type="ECO:0000313" key="2">
    <source>
        <dbReference type="EMBL" id="KAA9374833.1"/>
    </source>
</evidence>
<dbReference type="Proteomes" id="UP000327011">
    <property type="component" value="Unassembled WGS sequence"/>
</dbReference>
<feature type="compositionally biased region" description="Basic residues" evidence="1">
    <location>
        <begin position="22"/>
        <end position="32"/>
    </location>
</feature>
<gene>
    <name evidence="2" type="ORF">F5972_29970</name>
</gene>
<dbReference type="AlphaFoldDB" id="A0A5J5JWU0"/>
<comment type="caution">
    <text evidence="2">The sequence shown here is derived from an EMBL/GenBank/DDBJ whole genome shotgun (WGS) entry which is preliminary data.</text>
</comment>
<proteinExistence type="predicted"/>